<sequence length="190" mass="21835">MQQSHCLLLPLIPPLPAQTTLPPQTPHQHNLRKNYIMPPSKLFPAKIAIPIIGLTVGTSVLLLTYLDTANPNTTFPRKLLYIITIPSLTFYILIWCAKKLPRYHLTSPDSDSDSATEYEDLGDIDYTAIADKEEGEGGWVTTSTATDVEKRKERKQIWHRRLKPGMPGTKVWRDMQRWKEEGRRRREEAM</sequence>
<evidence type="ECO:0000313" key="3">
    <source>
        <dbReference type="Proteomes" id="UP000799770"/>
    </source>
</evidence>
<dbReference type="EMBL" id="ML977360">
    <property type="protein sequence ID" value="KAF2106721.1"/>
    <property type="molecule type" value="Genomic_DNA"/>
</dbReference>
<organism evidence="2 3">
    <name type="scientific">Lophiotrema nucula</name>
    <dbReference type="NCBI Taxonomy" id="690887"/>
    <lineage>
        <taxon>Eukaryota</taxon>
        <taxon>Fungi</taxon>
        <taxon>Dikarya</taxon>
        <taxon>Ascomycota</taxon>
        <taxon>Pezizomycotina</taxon>
        <taxon>Dothideomycetes</taxon>
        <taxon>Pleosporomycetidae</taxon>
        <taxon>Pleosporales</taxon>
        <taxon>Lophiotremataceae</taxon>
        <taxon>Lophiotrema</taxon>
    </lineage>
</organism>
<keyword evidence="1" id="KW-1133">Transmembrane helix</keyword>
<keyword evidence="1" id="KW-0472">Membrane</keyword>
<proteinExistence type="predicted"/>
<gene>
    <name evidence="2" type="ORF">BDV96DRAFT_329347</name>
</gene>
<reference evidence="2" key="1">
    <citation type="journal article" date="2020" name="Stud. Mycol.">
        <title>101 Dothideomycetes genomes: a test case for predicting lifestyles and emergence of pathogens.</title>
        <authorList>
            <person name="Haridas S."/>
            <person name="Albert R."/>
            <person name="Binder M."/>
            <person name="Bloem J."/>
            <person name="Labutti K."/>
            <person name="Salamov A."/>
            <person name="Andreopoulos B."/>
            <person name="Baker S."/>
            <person name="Barry K."/>
            <person name="Bills G."/>
            <person name="Bluhm B."/>
            <person name="Cannon C."/>
            <person name="Castanera R."/>
            <person name="Culley D."/>
            <person name="Daum C."/>
            <person name="Ezra D."/>
            <person name="Gonzalez J."/>
            <person name="Henrissat B."/>
            <person name="Kuo A."/>
            <person name="Liang C."/>
            <person name="Lipzen A."/>
            <person name="Lutzoni F."/>
            <person name="Magnuson J."/>
            <person name="Mondo S."/>
            <person name="Nolan M."/>
            <person name="Ohm R."/>
            <person name="Pangilinan J."/>
            <person name="Park H.-J."/>
            <person name="Ramirez L."/>
            <person name="Alfaro M."/>
            <person name="Sun H."/>
            <person name="Tritt A."/>
            <person name="Yoshinaga Y."/>
            <person name="Zwiers L.-H."/>
            <person name="Turgeon B."/>
            <person name="Goodwin S."/>
            <person name="Spatafora J."/>
            <person name="Crous P."/>
            <person name="Grigoriev I."/>
        </authorList>
    </citation>
    <scope>NUCLEOTIDE SEQUENCE</scope>
    <source>
        <strain evidence="2">CBS 627.86</strain>
    </source>
</reference>
<name>A0A6A5YKJ0_9PLEO</name>
<keyword evidence="3" id="KW-1185">Reference proteome</keyword>
<accession>A0A6A5YKJ0</accession>
<feature type="transmembrane region" description="Helical" evidence="1">
    <location>
        <begin position="47"/>
        <end position="66"/>
    </location>
</feature>
<protein>
    <submittedName>
        <fullName evidence="2">Uncharacterized protein</fullName>
    </submittedName>
</protein>
<evidence type="ECO:0000256" key="1">
    <source>
        <dbReference type="SAM" id="Phobius"/>
    </source>
</evidence>
<evidence type="ECO:0000313" key="2">
    <source>
        <dbReference type="EMBL" id="KAF2106721.1"/>
    </source>
</evidence>
<dbReference type="Proteomes" id="UP000799770">
    <property type="component" value="Unassembled WGS sequence"/>
</dbReference>
<dbReference type="AlphaFoldDB" id="A0A6A5YKJ0"/>
<feature type="transmembrane region" description="Helical" evidence="1">
    <location>
        <begin position="78"/>
        <end position="97"/>
    </location>
</feature>
<keyword evidence="1" id="KW-0812">Transmembrane</keyword>